<organism evidence="1">
    <name type="scientific">uncultured marine virus</name>
    <dbReference type="NCBI Taxonomy" id="186617"/>
    <lineage>
        <taxon>Viruses</taxon>
        <taxon>environmental samples</taxon>
    </lineage>
</organism>
<protein>
    <submittedName>
        <fullName evidence="1">Endonuclease</fullName>
    </submittedName>
</protein>
<keyword evidence="1" id="KW-0378">Hydrolase</keyword>
<reference evidence="1" key="2">
    <citation type="submission" date="2015-03" db="EMBL/GenBank/DDBJ databases">
        <authorList>
            <person name="Chow C.-E.T."/>
            <person name="Winget D.M."/>
            <person name="White R.A.III."/>
            <person name="Hallam S.J."/>
            <person name="Suttle C.A."/>
        </authorList>
    </citation>
    <scope>NUCLEOTIDE SEQUENCE</scope>
    <source>
        <strain evidence="1">Oxic3_4</strain>
    </source>
</reference>
<keyword evidence="1" id="KW-0255">Endonuclease</keyword>
<reference evidence="1" key="1">
    <citation type="journal article" date="2015" name="Front. Microbiol.">
        <title>Combining genomic sequencing methods to explore viral diversity and reveal potential virus-host interactions.</title>
        <authorList>
            <person name="Chow C.E."/>
            <person name="Winget D.M."/>
            <person name="White R.A.III."/>
            <person name="Hallam S.J."/>
            <person name="Suttle C.A."/>
        </authorList>
    </citation>
    <scope>NUCLEOTIDE SEQUENCE</scope>
    <source>
        <strain evidence="1">Oxic3_4</strain>
    </source>
</reference>
<dbReference type="InterPro" id="IPR023346">
    <property type="entry name" value="Lysozyme-like_dom_sf"/>
</dbReference>
<dbReference type="GO" id="GO:0004519">
    <property type="term" value="F:endonuclease activity"/>
    <property type="evidence" value="ECO:0007669"/>
    <property type="project" value="UniProtKB-KW"/>
</dbReference>
<dbReference type="SUPFAM" id="SSF53955">
    <property type="entry name" value="Lysozyme-like"/>
    <property type="match status" value="1"/>
</dbReference>
<sequence length="200" mass="22299">MMTMLTSLTLIVHLALNEMKLVLCLLLMMGFIAPQVQAASVCEQALDVIGKYESDPVGGYDAVNQIGTHNGRGTLGYSGPFLRLPGNGVRKLTDLTVQEIMELQYDAGWMTNAQWIAAGKLHAVGRYQFIGRTLRRIVDKYRISHSLKFSPELQDMLALLLLRESGPGEWIGPLDKSTPTEWGILQSCHRANVKLHKNHR</sequence>
<dbReference type="EMBL" id="KR029610">
    <property type="protein sequence ID" value="AKH48818.1"/>
    <property type="molecule type" value="Genomic_DNA"/>
</dbReference>
<proteinExistence type="predicted"/>
<accession>A0A0F7LB59</accession>
<keyword evidence="1" id="KW-0540">Nuclease</keyword>
<evidence type="ECO:0000313" key="1">
    <source>
        <dbReference type="EMBL" id="AKH48818.1"/>
    </source>
</evidence>
<dbReference type="Gene3D" id="1.10.530.10">
    <property type="match status" value="1"/>
</dbReference>
<name>A0A0F7LB59_9VIRU</name>